<dbReference type="InterPro" id="IPR050248">
    <property type="entry name" value="Polysacc_deacetylase_ArnD"/>
</dbReference>
<dbReference type="RefSeq" id="WP_377547760.1">
    <property type="nucleotide sequence ID" value="NZ_JBHSBN010000013.1"/>
</dbReference>
<comment type="caution">
    <text evidence="2">The sequence shown here is derived from an EMBL/GenBank/DDBJ whole genome shotgun (WGS) entry which is preliminary data.</text>
</comment>
<reference evidence="3" key="1">
    <citation type="journal article" date="2019" name="Int. J. Syst. Evol. Microbiol.">
        <title>The Global Catalogue of Microorganisms (GCM) 10K type strain sequencing project: providing services to taxonomists for standard genome sequencing and annotation.</title>
        <authorList>
            <consortium name="The Broad Institute Genomics Platform"/>
            <consortium name="The Broad Institute Genome Sequencing Center for Infectious Disease"/>
            <person name="Wu L."/>
            <person name="Ma J."/>
        </authorList>
    </citation>
    <scope>NUCLEOTIDE SEQUENCE [LARGE SCALE GENOMIC DNA]</scope>
    <source>
        <strain evidence="3">2902at01</strain>
    </source>
</reference>
<dbReference type="SUPFAM" id="SSF88713">
    <property type="entry name" value="Glycoside hydrolase/deacetylase"/>
    <property type="match status" value="1"/>
</dbReference>
<feature type="domain" description="NodB homology" evidence="1">
    <location>
        <begin position="116"/>
        <end position="292"/>
    </location>
</feature>
<evidence type="ECO:0000313" key="3">
    <source>
        <dbReference type="Proteomes" id="UP001595868"/>
    </source>
</evidence>
<keyword evidence="3" id="KW-1185">Reference proteome</keyword>
<sequence>MRGENFASTAGFGLRGRVPRRRSAAVAVLLAVTGLVAGCAGAGGGHRAVISLPRAVPSGPAAEGDRPAAAQPLPPGPLGRYVAKLPAFPPAPAPTPVTVPPGPAAGWYSRIQTTDRVAFLTIDDGWVKKPEAIELLTRAKVPVTLFLTVNAIKDNPDYFTKLRDAGATIEAHTVSHPSLTGRSYAFQRKEICGSADWLAQRYGRRPVLFRPPFGNKDATTLRAVRDCGMKAAFFWTETVDKGKVRYQKGHTVQPGDIILMHFRPAFADDFLAALTAIHKAGLTPAVLGDYVN</sequence>
<dbReference type="InterPro" id="IPR011330">
    <property type="entry name" value="Glyco_hydro/deAcase_b/a-brl"/>
</dbReference>
<dbReference type="InterPro" id="IPR002509">
    <property type="entry name" value="NODB_dom"/>
</dbReference>
<dbReference type="Pfam" id="PF01522">
    <property type="entry name" value="Polysacc_deac_1"/>
    <property type="match status" value="1"/>
</dbReference>
<organism evidence="2 3">
    <name type="scientific">Micromonospora zhanjiangensis</name>
    <dbReference type="NCBI Taxonomy" id="1522057"/>
    <lineage>
        <taxon>Bacteria</taxon>
        <taxon>Bacillati</taxon>
        <taxon>Actinomycetota</taxon>
        <taxon>Actinomycetes</taxon>
        <taxon>Micromonosporales</taxon>
        <taxon>Micromonosporaceae</taxon>
        <taxon>Micromonospora</taxon>
    </lineage>
</organism>
<gene>
    <name evidence="2" type="ORF">ACFOX0_19170</name>
</gene>
<dbReference type="EMBL" id="JBHSBN010000013">
    <property type="protein sequence ID" value="MFC4108040.1"/>
    <property type="molecule type" value="Genomic_DNA"/>
</dbReference>
<dbReference type="CDD" id="cd10917">
    <property type="entry name" value="CE4_NodB_like_6s_7s"/>
    <property type="match status" value="1"/>
</dbReference>
<dbReference type="PANTHER" id="PTHR10587">
    <property type="entry name" value="GLYCOSYL TRANSFERASE-RELATED"/>
    <property type="match status" value="1"/>
</dbReference>
<protein>
    <submittedName>
        <fullName evidence="2">Polysaccharide deacetylase family protein</fullName>
    </submittedName>
</protein>
<accession>A0ABV8KPI6</accession>
<evidence type="ECO:0000313" key="2">
    <source>
        <dbReference type="EMBL" id="MFC4108040.1"/>
    </source>
</evidence>
<dbReference type="Proteomes" id="UP001595868">
    <property type="component" value="Unassembled WGS sequence"/>
</dbReference>
<dbReference type="Gene3D" id="3.20.20.370">
    <property type="entry name" value="Glycoside hydrolase/deacetylase"/>
    <property type="match status" value="1"/>
</dbReference>
<dbReference type="PANTHER" id="PTHR10587:SF134">
    <property type="entry name" value="SECRETED PROTEIN"/>
    <property type="match status" value="1"/>
</dbReference>
<evidence type="ECO:0000259" key="1">
    <source>
        <dbReference type="PROSITE" id="PS51677"/>
    </source>
</evidence>
<name>A0ABV8KPI6_9ACTN</name>
<dbReference type="PROSITE" id="PS51677">
    <property type="entry name" value="NODB"/>
    <property type="match status" value="1"/>
</dbReference>
<proteinExistence type="predicted"/>